<dbReference type="GO" id="GO:0005739">
    <property type="term" value="C:mitochondrion"/>
    <property type="evidence" value="ECO:0007669"/>
    <property type="project" value="TreeGrafter"/>
</dbReference>
<dbReference type="InterPro" id="IPR001932">
    <property type="entry name" value="PPM-type_phosphatase-like_dom"/>
</dbReference>
<dbReference type="PROSITE" id="PS51746">
    <property type="entry name" value="PPM_2"/>
    <property type="match status" value="1"/>
</dbReference>
<protein>
    <recommendedName>
        <fullName evidence="2">PPM-type phosphatase domain-containing protein</fullName>
    </recommendedName>
</protein>
<evidence type="ECO:0000256" key="1">
    <source>
        <dbReference type="SAM" id="SignalP"/>
    </source>
</evidence>
<feature type="signal peptide" evidence="1">
    <location>
        <begin position="1"/>
        <end position="20"/>
    </location>
</feature>
<dbReference type="Pfam" id="PF00481">
    <property type="entry name" value="PP2C"/>
    <property type="match status" value="1"/>
</dbReference>
<dbReference type="SUPFAM" id="SSF81606">
    <property type="entry name" value="PP2C-like"/>
    <property type="match status" value="1"/>
</dbReference>
<dbReference type="Proteomes" id="UP000243797">
    <property type="component" value="Unassembled WGS sequence"/>
</dbReference>
<name>A0A2K1R3Y3_9PEZI</name>
<evidence type="ECO:0000259" key="2">
    <source>
        <dbReference type="PROSITE" id="PS51746"/>
    </source>
</evidence>
<dbReference type="PANTHER" id="PTHR13832:SF792">
    <property type="entry name" value="GM14286P"/>
    <property type="match status" value="1"/>
</dbReference>
<dbReference type="AlphaFoldDB" id="A0A2K1R3Y3"/>
<dbReference type="InParanoid" id="A0A2K1R3Y3"/>
<dbReference type="Gene3D" id="3.60.40.10">
    <property type="entry name" value="PPM-type phosphatase domain"/>
    <property type="match status" value="1"/>
</dbReference>
<evidence type="ECO:0000313" key="3">
    <source>
        <dbReference type="EMBL" id="PNS21989.1"/>
    </source>
</evidence>
<dbReference type="InterPro" id="IPR015655">
    <property type="entry name" value="PP2C"/>
</dbReference>
<comment type="caution">
    <text evidence="3">The sequence shown here is derived from an EMBL/GenBank/DDBJ whole genome shotgun (WGS) entry which is preliminary data.</text>
</comment>
<dbReference type="OrthoDB" id="420076at2759"/>
<dbReference type="CDD" id="cd00143">
    <property type="entry name" value="PP2Cc"/>
    <property type="match status" value="1"/>
</dbReference>
<dbReference type="SMART" id="SM00332">
    <property type="entry name" value="PP2Cc"/>
    <property type="match status" value="1"/>
</dbReference>
<organism evidence="3 4">
    <name type="scientific">Sphaceloma murrayae</name>
    <dbReference type="NCBI Taxonomy" id="2082308"/>
    <lineage>
        <taxon>Eukaryota</taxon>
        <taxon>Fungi</taxon>
        <taxon>Dikarya</taxon>
        <taxon>Ascomycota</taxon>
        <taxon>Pezizomycotina</taxon>
        <taxon>Dothideomycetes</taxon>
        <taxon>Dothideomycetidae</taxon>
        <taxon>Myriangiales</taxon>
        <taxon>Elsinoaceae</taxon>
        <taxon>Sphaceloma</taxon>
    </lineage>
</organism>
<proteinExistence type="predicted"/>
<dbReference type="STRING" id="2082308.A0A2K1R3Y3"/>
<reference evidence="3 4" key="1">
    <citation type="submission" date="2017-06" db="EMBL/GenBank/DDBJ databases">
        <title>Draft genome sequence of a variant of Elsinoe murrayae.</title>
        <authorList>
            <person name="Cheng Q."/>
        </authorList>
    </citation>
    <scope>NUCLEOTIDE SEQUENCE [LARGE SCALE GENOMIC DNA]</scope>
    <source>
        <strain evidence="3 4">CQ-2017a</strain>
    </source>
</reference>
<sequence length="356" mass="38981">MGSLAALLACTFTVAGTVLSKSQAPGDAPVLEETLTGQVNVEQVLSRDDVTRMLEHESYSHISHVDSSALRYDGTRLSSNNLCEDRFTHGSFPCPWDHSKRWLAWGIFDSHSGWQTAGLLQRQLLSSVRRSLESEVVDANTQQPSSAEGIRTAIMTGFVGLDKLIMDTAIDAGQSSGMLQEKVGVLSPAFADSCALLSLYDPSARKLYVACTGDSRAVLGTRSADGRWQASPLSVDQNGRNADEIARISSEHPGETGIGRNGRMLGLAVTRAFGDSRWKLPLHLQREYERRFYGPVPLTPRYGVISLPYLTAEPVVTSVEIDKNQPSFLIMASDGMWDSLLGEQAVELVRKWLDKH</sequence>
<accession>A0A2K1R3Y3</accession>
<keyword evidence="1" id="KW-0732">Signal</keyword>
<dbReference type="GO" id="GO:0004741">
    <property type="term" value="F:[pyruvate dehydrogenase (acetyl-transferring)]-phosphatase activity"/>
    <property type="evidence" value="ECO:0007669"/>
    <property type="project" value="TreeGrafter"/>
</dbReference>
<dbReference type="PANTHER" id="PTHR13832">
    <property type="entry name" value="PROTEIN PHOSPHATASE 2C"/>
    <property type="match status" value="1"/>
</dbReference>
<gene>
    <name evidence="3" type="ORF">CAC42_587</name>
</gene>
<keyword evidence="4" id="KW-1185">Reference proteome</keyword>
<evidence type="ECO:0000313" key="4">
    <source>
        <dbReference type="Proteomes" id="UP000243797"/>
    </source>
</evidence>
<feature type="chain" id="PRO_5014421055" description="PPM-type phosphatase domain-containing protein" evidence="1">
    <location>
        <begin position="21"/>
        <end position="356"/>
    </location>
</feature>
<dbReference type="InterPro" id="IPR036457">
    <property type="entry name" value="PPM-type-like_dom_sf"/>
</dbReference>
<dbReference type="EMBL" id="NKHZ01000001">
    <property type="protein sequence ID" value="PNS21989.1"/>
    <property type="molecule type" value="Genomic_DNA"/>
</dbReference>
<feature type="domain" description="PPM-type phosphatase" evidence="2">
    <location>
        <begin position="79"/>
        <end position="356"/>
    </location>
</feature>